<protein>
    <submittedName>
        <fullName evidence="10">Putative amino acid sodium/proton transporter</fullName>
    </submittedName>
</protein>
<dbReference type="Gene3D" id="1.20.1740.10">
    <property type="entry name" value="Amino acid/polyamine transporter I"/>
    <property type="match status" value="1"/>
</dbReference>
<keyword evidence="3 9" id="KW-0813">Transport</keyword>
<sequence length="543" mass="57880">MLLMVCYFAATKIGGRDVINSRKQNFKRKLPVFIEYDGRKLKHVSLGAGCISCSDYHGDRVRNMFESLISAIESVVNAINGMLWGSVLIYVLVAAGVFFTLRLSFIQFRLFGHGAKLVMLGREKVDGISSFQVFCTSMAARVGTGNMAGVAIAITVGGAGAIFWMWLIALLGMATSFIESTLAQVYKVRDSEGQFRGGPAYYMEKGLGKRWMGTLFSILLIIAFGFAFNAAQANTITDALNNAFGFDKTIVGLVIVLASAYIICGGLKKVARASELIVPVMAVAYLAIGMLVLVLNIEQVPAALSLIVKSAFGWDEAAGGAMGAMMAGIARGLFSNEAGMGSAANIAASATPNPNHPASQGFVQMIGVFVDTIVICTSSAAIILLSGVLDNPGEQQGIGLLQLALSNELGGWSAYFISFAILLFCFSSIIANYSYAESNIMFLTKSKKVLFIFRGAVLAMVMAGSVASLQLVWNFADVSMGLMALVNIAAIVMLSKVAFAVIKDYERQLKAGKTPTFDASQFPEINGIENSEWSGKKAALSEA</sequence>
<evidence type="ECO:0000256" key="2">
    <source>
        <dbReference type="ARBA" id="ARBA00009261"/>
    </source>
</evidence>
<dbReference type="FunFam" id="1.20.1740.10:FF:000004">
    <property type="entry name" value="Sodium:alanine symporter family protein"/>
    <property type="match status" value="1"/>
</dbReference>
<evidence type="ECO:0000256" key="7">
    <source>
        <dbReference type="ARBA" id="ARBA00022989"/>
    </source>
</evidence>
<feature type="transmembrane region" description="Helical" evidence="9">
    <location>
        <begin position="150"/>
        <end position="171"/>
    </location>
</feature>
<evidence type="ECO:0000256" key="3">
    <source>
        <dbReference type="ARBA" id="ARBA00022448"/>
    </source>
</evidence>
<keyword evidence="4" id="KW-1003">Cell membrane</keyword>
<dbReference type="GO" id="GO:0005283">
    <property type="term" value="F:amino acid:sodium symporter activity"/>
    <property type="evidence" value="ECO:0007669"/>
    <property type="project" value="InterPro"/>
</dbReference>
<dbReference type="EMBL" id="LS483452">
    <property type="protein sequence ID" value="SQH75644.1"/>
    <property type="molecule type" value="Genomic_DNA"/>
</dbReference>
<comment type="subcellular location">
    <subcellularLocation>
        <location evidence="9">Cell inner membrane</location>
        <topology evidence="9">Multi-pass membrane protein</topology>
    </subcellularLocation>
    <subcellularLocation>
        <location evidence="1">Cell membrane</location>
        <topology evidence="1">Multi-pass membrane protein</topology>
    </subcellularLocation>
</comment>
<feature type="transmembrane region" description="Helical" evidence="9">
    <location>
        <begin position="243"/>
        <end position="264"/>
    </location>
</feature>
<evidence type="ECO:0000256" key="9">
    <source>
        <dbReference type="RuleBase" id="RU363064"/>
    </source>
</evidence>
<dbReference type="InterPro" id="IPR001463">
    <property type="entry name" value="Na/Ala_symport"/>
</dbReference>
<feature type="transmembrane region" description="Helical" evidence="9">
    <location>
        <begin position="479"/>
        <end position="502"/>
    </location>
</feature>
<comment type="similarity">
    <text evidence="2 9">Belongs to the alanine or glycine:cation symporter (AGCS) (TC 2.A.25) family.</text>
</comment>
<dbReference type="KEGG" id="sbk:SHEWBE_1678"/>
<dbReference type="NCBIfam" id="TIGR00835">
    <property type="entry name" value="agcS"/>
    <property type="match status" value="1"/>
</dbReference>
<evidence type="ECO:0000256" key="6">
    <source>
        <dbReference type="ARBA" id="ARBA00022847"/>
    </source>
</evidence>
<feature type="transmembrane region" description="Helical" evidence="9">
    <location>
        <begin position="451"/>
        <end position="473"/>
    </location>
</feature>
<accession>A0A330M2G0</accession>
<organism evidence="10 11">
    <name type="scientific">Shewanella benthica</name>
    <dbReference type="NCBI Taxonomy" id="43661"/>
    <lineage>
        <taxon>Bacteria</taxon>
        <taxon>Pseudomonadati</taxon>
        <taxon>Pseudomonadota</taxon>
        <taxon>Gammaproteobacteria</taxon>
        <taxon>Alteromonadales</taxon>
        <taxon>Shewanellaceae</taxon>
        <taxon>Shewanella</taxon>
    </lineage>
</organism>
<keyword evidence="5 9" id="KW-0812">Transmembrane</keyword>
<dbReference type="Proteomes" id="UP000250123">
    <property type="component" value="Chromosome SHEWBE"/>
</dbReference>
<dbReference type="PRINTS" id="PR00175">
    <property type="entry name" value="NAALASMPORT"/>
</dbReference>
<evidence type="ECO:0000256" key="4">
    <source>
        <dbReference type="ARBA" id="ARBA00022475"/>
    </source>
</evidence>
<evidence type="ECO:0000313" key="11">
    <source>
        <dbReference type="Proteomes" id="UP000250123"/>
    </source>
</evidence>
<keyword evidence="9" id="KW-0997">Cell inner membrane</keyword>
<keyword evidence="6 9" id="KW-0769">Symport</keyword>
<name>A0A330M2G0_9GAMM</name>
<feature type="transmembrane region" description="Helical" evidence="9">
    <location>
        <begin position="83"/>
        <end position="105"/>
    </location>
</feature>
<evidence type="ECO:0000256" key="5">
    <source>
        <dbReference type="ARBA" id="ARBA00022692"/>
    </source>
</evidence>
<evidence type="ECO:0000256" key="1">
    <source>
        <dbReference type="ARBA" id="ARBA00004651"/>
    </source>
</evidence>
<gene>
    <name evidence="10" type="primary">yaaJ</name>
    <name evidence="10" type="ORF">SHEWBE_1678</name>
</gene>
<reference evidence="11" key="1">
    <citation type="submission" date="2018-06" db="EMBL/GenBank/DDBJ databases">
        <authorList>
            <person name="Cea G.-C."/>
            <person name="William W."/>
        </authorList>
    </citation>
    <scope>NUCLEOTIDE SEQUENCE [LARGE SCALE GENOMIC DNA]</scope>
    <source>
        <strain evidence="11">DB21MT-2</strain>
    </source>
</reference>
<feature type="transmembrane region" description="Helical" evidence="9">
    <location>
        <begin position="211"/>
        <end position="231"/>
    </location>
</feature>
<dbReference type="PANTHER" id="PTHR30330:SF1">
    <property type="entry name" value="AMINO-ACID CARRIER PROTEIN ALST"/>
    <property type="match status" value="1"/>
</dbReference>
<feature type="transmembrane region" description="Helical" evidence="9">
    <location>
        <begin position="409"/>
        <end position="430"/>
    </location>
</feature>
<dbReference type="Pfam" id="PF01235">
    <property type="entry name" value="Na_Ala_symp"/>
    <property type="match status" value="1"/>
</dbReference>
<dbReference type="PROSITE" id="PS00873">
    <property type="entry name" value="NA_ALANINE_SYMP"/>
    <property type="match status" value="1"/>
</dbReference>
<dbReference type="GO" id="GO:0005886">
    <property type="term" value="C:plasma membrane"/>
    <property type="evidence" value="ECO:0007669"/>
    <property type="project" value="UniProtKB-SubCell"/>
</dbReference>
<evidence type="ECO:0000313" key="10">
    <source>
        <dbReference type="EMBL" id="SQH75644.1"/>
    </source>
</evidence>
<feature type="transmembrane region" description="Helical" evidence="9">
    <location>
        <begin position="276"/>
        <end position="297"/>
    </location>
</feature>
<dbReference type="PANTHER" id="PTHR30330">
    <property type="entry name" value="AGSS FAMILY TRANSPORTER, SODIUM-ALANINE"/>
    <property type="match status" value="1"/>
</dbReference>
<keyword evidence="7 9" id="KW-1133">Transmembrane helix</keyword>
<dbReference type="AlphaFoldDB" id="A0A330M2G0"/>
<evidence type="ECO:0000256" key="8">
    <source>
        <dbReference type="ARBA" id="ARBA00023136"/>
    </source>
</evidence>
<keyword evidence="8 9" id="KW-0472">Membrane</keyword>
<proteinExistence type="inferred from homology"/>
<feature type="transmembrane region" description="Helical" evidence="9">
    <location>
        <begin position="368"/>
        <end position="389"/>
    </location>
</feature>